<dbReference type="OrthoDB" id="3784817at2"/>
<proteinExistence type="predicted"/>
<evidence type="ECO:0000256" key="1">
    <source>
        <dbReference type="ARBA" id="ARBA00023015"/>
    </source>
</evidence>
<dbReference type="SUPFAM" id="SSF46689">
    <property type="entry name" value="Homeodomain-like"/>
    <property type="match status" value="1"/>
</dbReference>
<evidence type="ECO:0000256" key="4">
    <source>
        <dbReference type="PROSITE-ProRule" id="PRU00335"/>
    </source>
</evidence>
<dbReference type="Gene3D" id="1.10.357.10">
    <property type="entry name" value="Tetracycline Repressor, domain 2"/>
    <property type="match status" value="1"/>
</dbReference>
<feature type="DNA-binding region" description="H-T-H motif" evidence="4">
    <location>
        <begin position="28"/>
        <end position="47"/>
    </location>
</feature>
<gene>
    <name evidence="6" type="ORF">SAMN04489764_4254</name>
</gene>
<evidence type="ECO:0000256" key="3">
    <source>
        <dbReference type="ARBA" id="ARBA00023163"/>
    </source>
</evidence>
<name>A0A1H1HBU7_9ACTN</name>
<dbReference type="AlphaFoldDB" id="A0A1H1HBU7"/>
<evidence type="ECO:0000313" key="7">
    <source>
        <dbReference type="Proteomes" id="UP000217103"/>
    </source>
</evidence>
<dbReference type="InterPro" id="IPR050109">
    <property type="entry name" value="HTH-type_TetR-like_transc_reg"/>
</dbReference>
<keyword evidence="7" id="KW-1185">Reference proteome</keyword>
<dbReference type="GO" id="GO:0000976">
    <property type="term" value="F:transcription cis-regulatory region binding"/>
    <property type="evidence" value="ECO:0007669"/>
    <property type="project" value="TreeGrafter"/>
</dbReference>
<dbReference type="PANTHER" id="PTHR30055:SF234">
    <property type="entry name" value="HTH-TYPE TRANSCRIPTIONAL REGULATOR BETI"/>
    <property type="match status" value="1"/>
</dbReference>
<evidence type="ECO:0000256" key="2">
    <source>
        <dbReference type="ARBA" id="ARBA00023125"/>
    </source>
</evidence>
<dbReference type="GO" id="GO:0003700">
    <property type="term" value="F:DNA-binding transcription factor activity"/>
    <property type="evidence" value="ECO:0007669"/>
    <property type="project" value="TreeGrafter"/>
</dbReference>
<keyword evidence="2 4" id="KW-0238">DNA-binding</keyword>
<organism evidence="6 7">
    <name type="scientific">Thermostaphylospora chromogena</name>
    <dbReference type="NCBI Taxonomy" id="35622"/>
    <lineage>
        <taxon>Bacteria</taxon>
        <taxon>Bacillati</taxon>
        <taxon>Actinomycetota</taxon>
        <taxon>Actinomycetes</taxon>
        <taxon>Streptosporangiales</taxon>
        <taxon>Thermomonosporaceae</taxon>
        <taxon>Thermostaphylospora</taxon>
    </lineage>
</organism>
<keyword evidence="1" id="KW-0805">Transcription regulation</keyword>
<sequence>MGDREEVRRRIIDAATRLLRDEGREAVTTRTVSAAAGVQVPTIYRLFTDMNGLLDAVAADGFTRYLERKHAQALSDDPVEDLRRGWDLHTGFGLENPAHYLLMYGRTTPGAPNPAAERSLERLRLLVERIAVAGLLSVSVETAVAMVHAAGVGLTLNLIGTPPDQRDPTLSERLREAVIAAITITAAPPTTPTLAQRAIALKAVLDRAADLYTPGEQALLRELLDRAAAHTPPVPENRQAD</sequence>
<evidence type="ECO:0000259" key="5">
    <source>
        <dbReference type="PROSITE" id="PS50977"/>
    </source>
</evidence>
<reference evidence="6 7" key="1">
    <citation type="submission" date="2016-10" db="EMBL/GenBank/DDBJ databases">
        <authorList>
            <person name="de Groot N.N."/>
        </authorList>
    </citation>
    <scope>NUCLEOTIDE SEQUENCE [LARGE SCALE GENOMIC DNA]</scope>
    <source>
        <strain evidence="6 7">DSM 43794</strain>
    </source>
</reference>
<dbReference type="Proteomes" id="UP000217103">
    <property type="component" value="Unassembled WGS sequence"/>
</dbReference>
<dbReference type="PANTHER" id="PTHR30055">
    <property type="entry name" value="HTH-TYPE TRANSCRIPTIONAL REGULATOR RUTR"/>
    <property type="match status" value="1"/>
</dbReference>
<keyword evidence="3" id="KW-0804">Transcription</keyword>
<feature type="domain" description="HTH tetR-type" evidence="5">
    <location>
        <begin position="5"/>
        <end position="65"/>
    </location>
</feature>
<dbReference type="EMBL" id="FNKK01000002">
    <property type="protein sequence ID" value="SDR22853.1"/>
    <property type="molecule type" value="Genomic_DNA"/>
</dbReference>
<dbReference type="Pfam" id="PF00440">
    <property type="entry name" value="TetR_N"/>
    <property type="match status" value="1"/>
</dbReference>
<dbReference type="InterPro" id="IPR009057">
    <property type="entry name" value="Homeodomain-like_sf"/>
</dbReference>
<dbReference type="InterPro" id="IPR036271">
    <property type="entry name" value="Tet_transcr_reg_TetR-rel_C_sf"/>
</dbReference>
<dbReference type="InterPro" id="IPR001647">
    <property type="entry name" value="HTH_TetR"/>
</dbReference>
<dbReference type="RefSeq" id="WP_093261330.1">
    <property type="nucleotide sequence ID" value="NZ_FNKK01000002.1"/>
</dbReference>
<protein>
    <submittedName>
        <fullName evidence="6">DNA-binding transcriptional regulator, AcrR family</fullName>
    </submittedName>
</protein>
<accession>A0A1H1HBU7</accession>
<dbReference type="SUPFAM" id="SSF48498">
    <property type="entry name" value="Tetracyclin repressor-like, C-terminal domain"/>
    <property type="match status" value="1"/>
</dbReference>
<evidence type="ECO:0000313" key="6">
    <source>
        <dbReference type="EMBL" id="SDR22853.1"/>
    </source>
</evidence>
<dbReference type="PROSITE" id="PS50977">
    <property type="entry name" value="HTH_TETR_2"/>
    <property type="match status" value="1"/>
</dbReference>